<dbReference type="AlphaFoldDB" id="A0A7J7LN47"/>
<feature type="compositionally biased region" description="Gly residues" evidence="1">
    <location>
        <begin position="18"/>
        <end position="27"/>
    </location>
</feature>
<feature type="region of interest" description="Disordered" evidence="1">
    <location>
        <begin position="1"/>
        <end position="50"/>
    </location>
</feature>
<organism evidence="2 3">
    <name type="scientific">Kingdonia uniflora</name>
    <dbReference type="NCBI Taxonomy" id="39325"/>
    <lineage>
        <taxon>Eukaryota</taxon>
        <taxon>Viridiplantae</taxon>
        <taxon>Streptophyta</taxon>
        <taxon>Embryophyta</taxon>
        <taxon>Tracheophyta</taxon>
        <taxon>Spermatophyta</taxon>
        <taxon>Magnoliopsida</taxon>
        <taxon>Ranunculales</taxon>
        <taxon>Circaeasteraceae</taxon>
        <taxon>Kingdonia</taxon>
    </lineage>
</organism>
<accession>A0A7J7LN47</accession>
<comment type="caution">
    <text evidence="2">The sequence shown here is derived from an EMBL/GenBank/DDBJ whole genome shotgun (WGS) entry which is preliminary data.</text>
</comment>
<evidence type="ECO:0000313" key="2">
    <source>
        <dbReference type="EMBL" id="KAF6144067.1"/>
    </source>
</evidence>
<dbReference type="Proteomes" id="UP000541444">
    <property type="component" value="Unassembled WGS sequence"/>
</dbReference>
<reference evidence="2 3" key="1">
    <citation type="journal article" date="2020" name="IScience">
        <title>Genome Sequencing of the Endangered Kingdonia uniflora (Circaeasteraceae, Ranunculales) Reveals Potential Mechanisms of Evolutionary Specialization.</title>
        <authorList>
            <person name="Sun Y."/>
            <person name="Deng T."/>
            <person name="Zhang A."/>
            <person name="Moore M.J."/>
            <person name="Landis J.B."/>
            <person name="Lin N."/>
            <person name="Zhang H."/>
            <person name="Zhang X."/>
            <person name="Huang J."/>
            <person name="Zhang X."/>
            <person name="Sun H."/>
            <person name="Wang H."/>
        </authorList>
    </citation>
    <scope>NUCLEOTIDE SEQUENCE [LARGE SCALE GENOMIC DNA]</scope>
    <source>
        <strain evidence="2">TB1705</strain>
        <tissue evidence="2">Leaf</tissue>
    </source>
</reference>
<protein>
    <submittedName>
        <fullName evidence="2">Uncharacterized protein</fullName>
    </submittedName>
</protein>
<keyword evidence="3" id="KW-1185">Reference proteome</keyword>
<gene>
    <name evidence="2" type="ORF">GIB67_007528</name>
</gene>
<evidence type="ECO:0000313" key="3">
    <source>
        <dbReference type="Proteomes" id="UP000541444"/>
    </source>
</evidence>
<name>A0A7J7LN47_9MAGN</name>
<sequence>MARGGRGRGHAETREGIRGGVHQGLRGGAVADEPVVSRESSGSVPIPQTEPIVSEAGVGVGVATGVKIHQGAPPAPVLPRHPGVLPVSAASGHMELSYQICANTGM</sequence>
<dbReference type="EMBL" id="JACGCM010002142">
    <property type="protein sequence ID" value="KAF6144067.1"/>
    <property type="molecule type" value="Genomic_DNA"/>
</dbReference>
<evidence type="ECO:0000256" key="1">
    <source>
        <dbReference type="SAM" id="MobiDB-lite"/>
    </source>
</evidence>
<proteinExistence type="predicted"/>